<keyword evidence="7" id="KW-1185">Reference proteome</keyword>
<reference evidence="7" key="1">
    <citation type="submission" date="2016-10" db="EMBL/GenBank/DDBJ databases">
        <authorList>
            <person name="Varghese N."/>
            <person name="Submissions S."/>
        </authorList>
    </citation>
    <scope>NUCLEOTIDE SEQUENCE [LARGE SCALE GENOMIC DNA]</scope>
    <source>
        <strain evidence="7">DSM 5918</strain>
    </source>
</reference>
<dbReference type="GO" id="GO:0019464">
    <property type="term" value="P:glycine decarboxylation via glycine cleavage system"/>
    <property type="evidence" value="ECO:0007669"/>
    <property type="project" value="UniProtKB-UniRule"/>
</dbReference>
<dbReference type="Pfam" id="PF01597">
    <property type="entry name" value="GCV_H"/>
    <property type="match status" value="1"/>
</dbReference>
<dbReference type="GO" id="GO:0005960">
    <property type="term" value="C:glycine cleavage complex"/>
    <property type="evidence" value="ECO:0007669"/>
    <property type="project" value="InterPro"/>
</dbReference>
<dbReference type="CDD" id="cd06848">
    <property type="entry name" value="GCS_H"/>
    <property type="match status" value="1"/>
</dbReference>
<dbReference type="NCBIfam" id="NF002270">
    <property type="entry name" value="PRK01202.1"/>
    <property type="match status" value="1"/>
</dbReference>
<dbReference type="InterPro" id="IPR011053">
    <property type="entry name" value="Single_hybrid_motif"/>
</dbReference>
<dbReference type="GO" id="GO:0005829">
    <property type="term" value="C:cytosol"/>
    <property type="evidence" value="ECO:0007669"/>
    <property type="project" value="TreeGrafter"/>
</dbReference>
<evidence type="ECO:0000256" key="1">
    <source>
        <dbReference type="ARBA" id="ARBA00009249"/>
    </source>
</evidence>
<feature type="domain" description="Lipoyl-binding" evidence="5">
    <location>
        <begin position="26"/>
        <end position="108"/>
    </location>
</feature>
<sequence length="128" mass="13751">MSALNFPDDRRYHAEHLWAKEAGDGSFVIGITDFAQDQLGEVIFIDLPEVGSHFDQGVSCAEIESAKVVSPAIIPLSGTVAEVNEALSDTPELVNSDPYGSGWLVRIKADDLSEATITAAEYQKIISA</sequence>
<protein>
    <recommendedName>
        <fullName evidence="3">Glycine cleavage system H protein</fullName>
    </recommendedName>
</protein>
<dbReference type="InterPro" id="IPR000089">
    <property type="entry name" value="Biotin_lipoyl"/>
</dbReference>
<accession>A0A1I4ABS9</accession>
<feature type="modified residue" description="N6-lipoyllysine" evidence="3 4">
    <location>
        <position position="67"/>
    </location>
</feature>
<evidence type="ECO:0000259" key="5">
    <source>
        <dbReference type="PROSITE" id="PS50968"/>
    </source>
</evidence>
<dbReference type="InterPro" id="IPR033753">
    <property type="entry name" value="GCV_H/Fam206"/>
</dbReference>
<dbReference type="GO" id="GO:0009249">
    <property type="term" value="P:protein lipoylation"/>
    <property type="evidence" value="ECO:0007669"/>
    <property type="project" value="TreeGrafter"/>
</dbReference>
<dbReference type="Proteomes" id="UP000198635">
    <property type="component" value="Unassembled WGS sequence"/>
</dbReference>
<dbReference type="InterPro" id="IPR017453">
    <property type="entry name" value="GCV_H_sub"/>
</dbReference>
<proteinExistence type="inferred from homology"/>
<dbReference type="OrthoDB" id="9796712at2"/>
<comment type="similarity">
    <text evidence="1 3">Belongs to the GcvH family.</text>
</comment>
<evidence type="ECO:0000313" key="7">
    <source>
        <dbReference type="Proteomes" id="UP000198635"/>
    </source>
</evidence>
<evidence type="ECO:0000313" key="6">
    <source>
        <dbReference type="EMBL" id="SFK53753.1"/>
    </source>
</evidence>
<dbReference type="SUPFAM" id="SSF51230">
    <property type="entry name" value="Single hybrid motif"/>
    <property type="match status" value="1"/>
</dbReference>
<dbReference type="InterPro" id="IPR002930">
    <property type="entry name" value="GCV_H"/>
</dbReference>
<dbReference type="PANTHER" id="PTHR11715:SF3">
    <property type="entry name" value="GLYCINE CLEAVAGE SYSTEM H PROTEIN-RELATED"/>
    <property type="match status" value="1"/>
</dbReference>
<organism evidence="6 7">
    <name type="scientific">Desulfomicrobium apsheronum</name>
    <dbReference type="NCBI Taxonomy" id="52560"/>
    <lineage>
        <taxon>Bacteria</taxon>
        <taxon>Pseudomonadati</taxon>
        <taxon>Thermodesulfobacteriota</taxon>
        <taxon>Desulfovibrionia</taxon>
        <taxon>Desulfovibrionales</taxon>
        <taxon>Desulfomicrobiaceae</taxon>
        <taxon>Desulfomicrobium</taxon>
    </lineage>
</organism>
<keyword evidence="2 3" id="KW-0450">Lipoyl</keyword>
<dbReference type="EMBL" id="FORX01000033">
    <property type="protein sequence ID" value="SFK53753.1"/>
    <property type="molecule type" value="Genomic_DNA"/>
</dbReference>
<dbReference type="Gene3D" id="2.40.50.100">
    <property type="match status" value="1"/>
</dbReference>
<dbReference type="STRING" id="52560.SAMN04488082_1337"/>
<dbReference type="AlphaFoldDB" id="A0A1I4ABS9"/>
<dbReference type="PROSITE" id="PS50968">
    <property type="entry name" value="BIOTINYL_LIPOYL"/>
    <property type="match status" value="1"/>
</dbReference>
<comment type="function">
    <text evidence="3">The glycine cleavage system catalyzes the degradation of glycine. The H protein shuttles the methylamine group of glycine from the P protein to the T protein.</text>
</comment>
<evidence type="ECO:0000256" key="3">
    <source>
        <dbReference type="HAMAP-Rule" id="MF_00272"/>
    </source>
</evidence>
<dbReference type="PANTHER" id="PTHR11715">
    <property type="entry name" value="GLYCINE CLEAVAGE SYSTEM H PROTEIN"/>
    <property type="match status" value="1"/>
</dbReference>
<name>A0A1I4ABS9_9BACT</name>
<dbReference type="RefSeq" id="WP_092379600.1">
    <property type="nucleotide sequence ID" value="NZ_FORX01000033.1"/>
</dbReference>
<evidence type="ECO:0000256" key="4">
    <source>
        <dbReference type="PIRSR" id="PIRSR617453-50"/>
    </source>
</evidence>
<evidence type="ECO:0000256" key="2">
    <source>
        <dbReference type="ARBA" id="ARBA00022823"/>
    </source>
</evidence>
<comment type="subunit">
    <text evidence="3">The glycine cleavage system is composed of four proteins: P, T, L and H.</text>
</comment>
<dbReference type="HAMAP" id="MF_00272">
    <property type="entry name" value="GcvH"/>
    <property type="match status" value="1"/>
</dbReference>
<gene>
    <name evidence="3" type="primary">gcvH</name>
    <name evidence="6" type="ORF">SAMN04488082_1337</name>
</gene>
<dbReference type="NCBIfam" id="TIGR00527">
    <property type="entry name" value="gcvH"/>
    <property type="match status" value="1"/>
</dbReference>
<comment type="cofactor">
    <cofactor evidence="3">
        <name>(R)-lipoate</name>
        <dbReference type="ChEBI" id="CHEBI:83088"/>
    </cofactor>
    <text evidence="3">Binds 1 lipoyl cofactor covalently.</text>
</comment>